<keyword evidence="6" id="KW-1185">Reference proteome</keyword>
<dbReference type="CDD" id="cd01166">
    <property type="entry name" value="KdgK"/>
    <property type="match status" value="1"/>
</dbReference>
<dbReference type="GO" id="GO:0016301">
    <property type="term" value="F:kinase activity"/>
    <property type="evidence" value="ECO:0007669"/>
    <property type="project" value="UniProtKB-KW"/>
</dbReference>
<keyword evidence="2" id="KW-0808">Transferase</keyword>
<name>A0A4R3MI87_9FIRM</name>
<dbReference type="AlphaFoldDB" id="A0A4R3MI87"/>
<dbReference type="Proteomes" id="UP000294902">
    <property type="component" value="Unassembled WGS sequence"/>
</dbReference>
<feature type="domain" description="Carbohydrate kinase PfkB" evidence="4">
    <location>
        <begin position="1"/>
        <end position="308"/>
    </location>
</feature>
<dbReference type="Gene3D" id="3.40.1190.20">
    <property type="match status" value="1"/>
</dbReference>
<evidence type="ECO:0000259" key="4">
    <source>
        <dbReference type="Pfam" id="PF00294"/>
    </source>
</evidence>
<dbReference type="PANTHER" id="PTHR43320">
    <property type="entry name" value="SUGAR KINASE"/>
    <property type="match status" value="1"/>
</dbReference>
<dbReference type="InterPro" id="IPR052700">
    <property type="entry name" value="Carb_kinase_PfkB-like"/>
</dbReference>
<sequence length="336" mass="38036">MSSVVTMGEIMLRLSPPLYHKIEQTNNYSSTYGGGEANVAIALSHLGRNTCFISKLPANQLGDGAIVHLRGYGVNTENIARAGENIGIYFLENGFGTRASQVIYNRKHSAITDIDESEFDFDKIFKDVEWFHISGITLALGENVRRVALIAMKKAKEHNVKVSFDFNYRSKLWSIEEAKEAMQEIMPMVDVCFGSYFDANVLLEIEPSKEYDNDEDKRMDVFNQLIDKYGVKYVFGTKRELFSANENSLWSYAYTKDAVYRTESTRFNIFDRVGGGDAFVSGVIHKLLDDYEDFKFANEFGLACSILKHTIPGDASILREKEITKFMSNLGSEIVR</sequence>
<evidence type="ECO:0000256" key="1">
    <source>
        <dbReference type="ARBA" id="ARBA00010688"/>
    </source>
</evidence>
<gene>
    <name evidence="5" type="ORF">EDC18_10864</name>
</gene>
<protein>
    <submittedName>
        <fullName evidence="5">2-dehydro-3-deoxygluconokinase</fullName>
    </submittedName>
</protein>
<dbReference type="EMBL" id="SMAL01000008">
    <property type="protein sequence ID" value="TCT13828.1"/>
    <property type="molecule type" value="Genomic_DNA"/>
</dbReference>
<evidence type="ECO:0000256" key="2">
    <source>
        <dbReference type="ARBA" id="ARBA00022679"/>
    </source>
</evidence>
<dbReference type="SUPFAM" id="SSF53613">
    <property type="entry name" value="Ribokinase-like"/>
    <property type="match status" value="1"/>
</dbReference>
<accession>A0A4R3MI87</accession>
<keyword evidence="3 5" id="KW-0418">Kinase</keyword>
<reference evidence="5 6" key="1">
    <citation type="submission" date="2019-03" db="EMBL/GenBank/DDBJ databases">
        <title>Genomic Encyclopedia of Type Strains, Phase IV (KMG-IV): sequencing the most valuable type-strain genomes for metagenomic binning, comparative biology and taxonomic classification.</title>
        <authorList>
            <person name="Goeker M."/>
        </authorList>
    </citation>
    <scope>NUCLEOTIDE SEQUENCE [LARGE SCALE GENOMIC DNA]</scope>
    <source>
        <strain evidence="5 6">DSM 24629</strain>
    </source>
</reference>
<evidence type="ECO:0000256" key="3">
    <source>
        <dbReference type="ARBA" id="ARBA00022777"/>
    </source>
</evidence>
<comment type="caution">
    <text evidence="5">The sequence shown here is derived from an EMBL/GenBank/DDBJ whole genome shotgun (WGS) entry which is preliminary data.</text>
</comment>
<dbReference type="OrthoDB" id="9813569at2"/>
<evidence type="ECO:0000313" key="5">
    <source>
        <dbReference type="EMBL" id="TCT13828.1"/>
    </source>
</evidence>
<proteinExistence type="inferred from homology"/>
<dbReference type="InterPro" id="IPR011611">
    <property type="entry name" value="PfkB_dom"/>
</dbReference>
<dbReference type="Pfam" id="PF00294">
    <property type="entry name" value="PfkB"/>
    <property type="match status" value="1"/>
</dbReference>
<comment type="similarity">
    <text evidence="1">Belongs to the carbohydrate kinase PfkB family.</text>
</comment>
<dbReference type="InterPro" id="IPR029056">
    <property type="entry name" value="Ribokinase-like"/>
</dbReference>
<evidence type="ECO:0000313" key="6">
    <source>
        <dbReference type="Proteomes" id="UP000294902"/>
    </source>
</evidence>
<dbReference type="PANTHER" id="PTHR43320:SF2">
    <property type="entry name" value="2-DEHYDRO-3-DEOXYGLUCONOKINASE_2-DEHYDRO-3-DEOXYGALACTONOKINASE"/>
    <property type="match status" value="1"/>
</dbReference>
<organism evidence="5 6">
    <name type="scientific">Natranaerovirga pectinivora</name>
    <dbReference type="NCBI Taxonomy" id="682400"/>
    <lineage>
        <taxon>Bacteria</taxon>
        <taxon>Bacillati</taxon>
        <taxon>Bacillota</taxon>
        <taxon>Clostridia</taxon>
        <taxon>Lachnospirales</taxon>
        <taxon>Natranaerovirgaceae</taxon>
        <taxon>Natranaerovirga</taxon>
    </lineage>
</organism>
<dbReference type="RefSeq" id="WP_132253232.1">
    <property type="nucleotide sequence ID" value="NZ_SMAL01000008.1"/>
</dbReference>